<gene>
    <name evidence="4" type="ORF">H6F41_04570</name>
</gene>
<dbReference type="Pfam" id="PF00534">
    <property type="entry name" value="Glycos_transf_1"/>
    <property type="match status" value="1"/>
</dbReference>
<proteinExistence type="predicted"/>
<dbReference type="SUPFAM" id="SSF53756">
    <property type="entry name" value="UDP-Glycosyltransferase/glycogen phosphorylase"/>
    <property type="match status" value="1"/>
</dbReference>
<dbReference type="PANTHER" id="PTHR12526">
    <property type="entry name" value="GLYCOSYLTRANSFERASE"/>
    <property type="match status" value="1"/>
</dbReference>
<protein>
    <submittedName>
        <fullName evidence="4">Glycosyltransferase family 4 protein</fullName>
    </submittedName>
</protein>
<name>A0ABR7ZTW0_9CYAN</name>
<dbReference type="CDD" id="cd03801">
    <property type="entry name" value="GT4_PimA-like"/>
    <property type="match status" value="1"/>
</dbReference>
<evidence type="ECO:0000313" key="5">
    <source>
        <dbReference type="Proteomes" id="UP000642094"/>
    </source>
</evidence>
<dbReference type="Gene3D" id="3.40.50.2000">
    <property type="entry name" value="Glycogen Phosphorylase B"/>
    <property type="match status" value="2"/>
</dbReference>
<dbReference type="RefSeq" id="WP_190402295.1">
    <property type="nucleotide sequence ID" value="NZ_JACJQB010000005.1"/>
</dbReference>
<comment type="caution">
    <text evidence="4">The sequence shown here is derived from an EMBL/GenBank/DDBJ whole genome shotgun (WGS) entry which is preliminary data.</text>
</comment>
<keyword evidence="2" id="KW-0808">Transferase</keyword>
<keyword evidence="5" id="KW-1185">Reference proteome</keyword>
<evidence type="ECO:0000313" key="4">
    <source>
        <dbReference type="EMBL" id="MBD2187418.1"/>
    </source>
</evidence>
<dbReference type="InterPro" id="IPR001296">
    <property type="entry name" value="Glyco_trans_1"/>
</dbReference>
<accession>A0ABR7ZTW0</accession>
<evidence type="ECO:0000256" key="2">
    <source>
        <dbReference type="ARBA" id="ARBA00022679"/>
    </source>
</evidence>
<dbReference type="EMBL" id="JACJQB010000005">
    <property type="protein sequence ID" value="MBD2187418.1"/>
    <property type="molecule type" value="Genomic_DNA"/>
</dbReference>
<dbReference type="PANTHER" id="PTHR12526:SF510">
    <property type="entry name" value="D-INOSITOL 3-PHOSPHATE GLYCOSYLTRANSFERASE"/>
    <property type="match status" value="1"/>
</dbReference>
<keyword evidence="1" id="KW-0328">Glycosyltransferase</keyword>
<organism evidence="4 5">
    <name type="scientific">Pseudanabaena mucicola FACHB-723</name>
    <dbReference type="NCBI Taxonomy" id="2692860"/>
    <lineage>
        <taxon>Bacteria</taxon>
        <taxon>Bacillati</taxon>
        <taxon>Cyanobacteriota</taxon>
        <taxon>Cyanophyceae</taxon>
        <taxon>Pseudanabaenales</taxon>
        <taxon>Pseudanabaenaceae</taxon>
        <taxon>Pseudanabaena</taxon>
    </lineage>
</organism>
<feature type="domain" description="Glycosyl transferase family 1" evidence="3">
    <location>
        <begin position="186"/>
        <end position="340"/>
    </location>
</feature>
<sequence length="375" mass="41834">MILSNKIYHCSANIAIAGGGVKTYVDSLYATMPDTFGTEIIAHPKDYDQSDFKLLHIHEASAVSQINNFCPVVFTAHNHDVYCPSGTKYLSVSKSCCDRLLNTWGCAWGHAVDGCGSRRPAQIITNLVRASNELNALKKLGVLTIANSDYVRSQLIANGLPESQVVTLRCGIAEAPVEHFPLEQSIHDQKHILFMGRIVPEKGLDWLLQTMPLLDPKIHLDIAGEGWAMPQMRQLAEKLNINDRITWHGWCQNERLENLYRQSFAVVFPSVWPEPAGLVTLESYARFRAVIASDVGGIPEHIQDGKTGILVKPNDKQQLAIAIMDLANNFEKSRKIGINGNALFHQEFSLSIHAKRLKKIYDMAITQFTQRSYGV</sequence>
<evidence type="ECO:0000259" key="3">
    <source>
        <dbReference type="Pfam" id="PF00534"/>
    </source>
</evidence>
<dbReference type="Proteomes" id="UP000642094">
    <property type="component" value="Unassembled WGS sequence"/>
</dbReference>
<reference evidence="4 5" key="1">
    <citation type="journal article" date="2020" name="ISME J.">
        <title>Comparative genomics reveals insights into cyanobacterial evolution and habitat adaptation.</title>
        <authorList>
            <person name="Chen M.Y."/>
            <person name="Teng W.K."/>
            <person name="Zhao L."/>
            <person name="Hu C.X."/>
            <person name="Zhou Y.K."/>
            <person name="Han B.P."/>
            <person name="Song L.R."/>
            <person name="Shu W.S."/>
        </authorList>
    </citation>
    <scope>NUCLEOTIDE SEQUENCE [LARGE SCALE GENOMIC DNA]</scope>
    <source>
        <strain evidence="4 5">FACHB-723</strain>
    </source>
</reference>
<evidence type="ECO:0000256" key="1">
    <source>
        <dbReference type="ARBA" id="ARBA00022676"/>
    </source>
</evidence>